<protein>
    <recommendedName>
        <fullName evidence="4">MATE efflux family protein</fullName>
    </recommendedName>
</protein>
<accession>A0A401LQZ1</accession>
<dbReference type="GO" id="GO:0015297">
    <property type="term" value="F:antiporter activity"/>
    <property type="evidence" value="ECO:0007669"/>
    <property type="project" value="InterPro"/>
</dbReference>
<comment type="caution">
    <text evidence="2">The sequence shown here is derived from an EMBL/GenBank/DDBJ whole genome shotgun (WGS) entry which is preliminary data.</text>
</comment>
<dbReference type="InterPro" id="IPR002528">
    <property type="entry name" value="MATE_fam"/>
</dbReference>
<dbReference type="GO" id="GO:0042910">
    <property type="term" value="F:xenobiotic transmembrane transporter activity"/>
    <property type="evidence" value="ECO:0007669"/>
    <property type="project" value="InterPro"/>
</dbReference>
<evidence type="ECO:0008006" key="4">
    <source>
        <dbReference type="Google" id="ProtNLM"/>
    </source>
</evidence>
<evidence type="ECO:0000313" key="3">
    <source>
        <dbReference type="Proteomes" id="UP000288079"/>
    </source>
</evidence>
<dbReference type="Proteomes" id="UP000288079">
    <property type="component" value="Unassembled WGS sequence"/>
</dbReference>
<gene>
    <name evidence="2" type="ORF">KGMB02408_09210</name>
</gene>
<dbReference type="PANTHER" id="PTHR43298:SF2">
    <property type="entry name" value="FMN_FAD EXPORTER YEEO-RELATED"/>
    <property type="match status" value="1"/>
</dbReference>
<evidence type="ECO:0000313" key="2">
    <source>
        <dbReference type="EMBL" id="GCB33976.1"/>
    </source>
</evidence>
<organism evidence="2 3">
    <name type="scientific">Bacteroides faecalis</name>
    <dbReference type="NCBI Taxonomy" id="2447885"/>
    <lineage>
        <taxon>Bacteria</taxon>
        <taxon>Pseudomonadati</taxon>
        <taxon>Bacteroidota</taxon>
        <taxon>Bacteroidia</taxon>
        <taxon>Bacteroidales</taxon>
        <taxon>Bacteroidaceae</taxon>
        <taxon>Bacteroides</taxon>
    </lineage>
</organism>
<keyword evidence="1" id="KW-0813">Transport</keyword>
<dbReference type="AlphaFoldDB" id="A0A401LQZ1"/>
<reference evidence="2 3" key="1">
    <citation type="submission" date="2018-10" db="EMBL/GenBank/DDBJ databases">
        <title>Draft Genome Sequence of Bacteroides sp. KCTC 15687.</title>
        <authorList>
            <person name="Yu S.Y."/>
            <person name="Kim J.S."/>
            <person name="Oh B.S."/>
            <person name="Park S.H."/>
            <person name="Kang S.W."/>
            <person name="Park J.E."/>
            <person name="Choi S.H."/>
            <person name="Han K.I."/>
            <person name="Lee K.C."/>
            <person name="Eom M.K."/>
            <person name="Suh M.K."/>
            <person name="Lee D.H."/>
            <person name="Yoon H."/>
            <person name="Kim B."/>
            <person name="Yang S.J."/>
            <person name="Lee J.S."/>
            <person name="Lee J.H."/>
        </authorList>
    </citation>
    <scope>NUCLEOTIDE SEQUENCE [LARGE SCALE GENOMIC DNA]</scope>
    <source>
        <strain evidence="2 3">KCTC 15687</strain>
    </source>
</reference>
<dbReference type="GO" id="GO:0005886">
    <property type="term" value="C:plasma membrane"/>
    <property type="evidence" value="ECO:0007669"/>
    <property type="project" value="TreeGrafter"/>
</dbReference>
<dbReference type="EMBL" id="BHWB01000002">
    <property type="protein sequence ID" value="GCB33976.1"/>
    <property type="molecule type" value="Genomic_DNA"/>
</dbReference>
<sequence length="101" mass="11236">MFFIAIEHLGKIELAISNIIRSVSALFFVVVNSFALTAGSLVSNLIGAEEAKEIFPLCRKILNLGYVIGLPLVEITLWGHQCIIGFYTDSEQLVQLAFHLW</sequence>
<dbReference type="Pfam" id="PF01554">
    <property type="entry name" value="MatE"/>
    <property type="match status" value="1"/>
</dbReference>
<proteinExistence type="predicted"/>
<evidence type="ECO:0000256" key="1">
    <source>
        <dbReference type="ARBA" id="ARBA00022448"/>
    </source>
</evidence>
<name>A0A401LQZ1_9BACE</name>
<keyword evidence="3" id="KW-1185">Reference proteome</keyword>
<dbReference type="PANTHER" id="PTHR43298">
    <property type="entry name" value="MULTIDRUG RESISTANCE PROTEIN NORM-RELATED"/>
    <property type="match status" value="1"/>
</dbReference>
<dbReference type="InterPro" id="IPR050222">
    <property type="entry name" value="MATE_MdtK"/>
</dbReference>